<reference evidence="1 2" key="1">
    <citation type="journal article" date="2018" name="Nat. Ecol. Evol.">
        <title>Pezizomycetes genomes reveal the molecular basis of ectomycorrhizal truffle lifestyle.</title>
        <authorList>
            <person name="Murat C."/>
            <person name="Payen T."/>
            <person name="Noel B."/>
            <person name="Kuo A."/>
            <person name="Morin E."/>
            <person name="Chen J."/>
            <person name="Kohler A."/>
            <person name="Krizsan K."/>
            <person name="Balestrini R."/>
            <person name="Da Silva C."/>
            <person name="Montanini B."/>
            <person name="Hainaut M."/>
            <person name="Levati E."/>
            <person name="Barry K.W."/>
            <person name="Belfiori B."/>
            <person name="Cichocki N."/>
            <person name="Clum A."/>
            <person name="Dockter R.B."/>
            <person name="Fauchery L."/>
            <person name="Guy J."/>
            <person name="Iotti M."/>
            <person name="Le Tacon F."/>
            <person name="Lindquist E.A."/>
            <person name="Lipzen A."/>
            <person name="Malagnac F."/>
            <person name="Mello A."/>
            <person name="Molinier V."/>
            <person name="Miyauchi S."/>
            <person name="Poulain J."/>
            <person name="Riccioni C."/>
            <person name="Rubini A."/>
            <person name="Sitrit Y."/>
            <person name="Splivallo R."/>
            <person name="Traeger S."/>
            <person name="Wang M."/>
            <person name="Zifcakova L."/>
            <person name="Wipf D."/>
            <person name="Zambonelli A."/>
            <person name="Paolocci F."/>
            <person name="Nowrousian M."/>
            <person name="Ottonello S."/>
            <person name="Baldrian P."/>
            <person name="Spatafora J.W."/>
            <person name="Henrissat B."/>
            <person name="Nagy L.G."/>
            <person name="Aury J.M."/>
            <person name="Wincker P."/>
            <person name="Grigoriev I.V."/>
            <person name="Bonfante P."/>
            <person name="Martin F.M."/>
        </authorList>
    </citation>
    <scope>NUCLEOTIDE SEQUENCE [LARGE SCALE GENOMIC DNA]</scope>
    <source>
        <strain evidence="1 2">RN42</strain>
    </source>
</reference>
<name>A0A3N4I3V1_ASCIM</name>
<accession>A0A3N4I3V1</accession>
<organism evidence="1 2">
    <name type="scientific">Ascobolus immersus RN42</name>
    <dbReference type="NCBI Taxonomy" id="1160509"/>
    <lineage>
        <taxon>Eukaryota</taxon>
        <taxon>Fungi</taxon>
        <taxon>Dikarya</taxon>
        <taxon>Ascomycota</taxon>
        <taxon>Pezizomycotina</taxon>
        <taxon>Pezizomycetes</taxon>
        <taxon>Pezizales</taxon>
        <taxon>Ascobolaceae</taxon>
        <taxon>Ascobolus</taxon>
    </lineage>
</organism>
<keyword evidence="2" id="KW-1185">Reference proteome</keyword>
<proteinExistence type="predicted"/>
<dbReference type="PROSITE" id="PS51257">
    <property type="entry name" value="PROKAR_LIPOPROTEIN"/>
    <property type="match status" value="1"/>
</dbReference>
<dbReference type="AlphaFoldDB" id="A0A3N4I3V1"/>
<protein>
    <submittedName>
        <fullName evidence="1">Uncharacterized protein</fullName>
    </submittedName>
</protein>
<evidence type="ECO:0000313" key="1">
    <source>
        <dbReference type="EMBL" id="RPA80137.1"/>
    </source>
</evidence>
<dbReference type="Proteomes" id="UP000275078">
    <property type="component" value="Unassembled WGS sequence"/>
</dbReference>
<gene>
    <name evidence="1" type="ORF">BJ508DRAFT_130981</name>
</gene>
<dbReference type="EMBL" id="ML119691">
    <property type="protein sequence ID" value="RPA80137.1"/>
    <property type="molecule type" value="Genomic_DNA"/>
</dbReference>
<evidence type="ECO:0000313" key="2">
    <source>
        <dbReference type="Proteomes" id="UP000275078"/>
    </source>
</evidence>
<sequence>MKTYALNPVPAPSPSVFRGSAQQVVMYVLVYACSFRFLKSSVLLCGKAPDAPHPTGVVGITSIGTNEPVTLSHHLKHRNQQAWQF</sequence>